<sequence>RHPLVIVDQDGRIVCVFVGKPDDPEWDTKVFPGAFRAMERASRKGLKSGALTELDRLHRRGNFLALTAGVSFGGGQKVSPSIDAFQSVSNQASGHLAHDHSGAFTYWAPKVYREYADVLRQLFEKYPGFEHNFRNSIFPAATFNCSPDTVAAEHTDYGNNPAGWCAITSRGHFNHKRGAHLHMRQFKLLVEFPSGTSALVLSGAVNHGNTPIAADETRFSMTQYAVGGLFRWVRYSFMTAKALLAQKGGKELRDASDGVPGSRWQWTLNLFSKFDEVAADRHDVFA</sequence>
<name>A0AAD7BYF7_MYCRO</name>
<protein>
    <submittedName>
        <fullName evidence="1">Uncharacterized protein</fullName>
    </submittedName>
</protein>
<accession>A0AAD7BYF7</accession>
<dbReference type="AlphaFoldDB" id="A0AAD7BYF7"/>
<gene>
    <name evidence="1" type="ORF">B0H17DRAFT_961598</name>
</gene>
<proteinExistence type="predicted"/>
<dbReference type="EMBL" id="JARKIE010000480">
    <property type="protein sequence ID" value="KAJ7633976.1"/>
    <property type="molecule type" value="Genomic_DNA"/>
</dbReference>
<evidence type="ECO:0000313" key="2">
    <source>
        <dbReference type="Proteomes" id="UP001221757"/>
    </source>
</evidence>
<organism evidence="1 2">
    <name type="scientific">Mycena rosella</name>
    <name type="common">Pink bonnet</name>
    <name type="synonym">Agaricus rosellus</name>
    <dbReference type="NCBI Taxonomy" id="1033263"/>
    <lineage>
        <taxon>Eukaryota</taxon>
        <taxon>Fungi</taxon>
        <taxon>Dikarya</taxon>
        <taxon>Basidiomycota</taxon>
        <taxon>Agaricomycotina</taxon>
        <taxon>Agaricomycetes</taxon>
        <taxon>Agaricomycetidae</taxon>
        <taxon>Agaricales</taxon>
        <taxon>Marasmiineae</taxon>
        <taxon>Mycenaceae</taxon>
        <taxon>Mycena</taxon>
    </lineage>
</organism>
<comment type="caution">
    <text evidence="1">The sequence shown here is derived from an EMBL/GenBank/DDBJ whole genome shotgun (WGS) entry which is preliminary data.</text>
</comment>
<dbReference type="Proteomes" id="UP001221757">
    <property type="component" value="Unassembled WGS sequence"/>
</dbReference>
<dbReference type="Gene3D" id="3.60.130.30">
    <property type="match status" value="1"/>
</dbReference>
<keyword evidence="2" id="KW-1185">Reference proteome</keyword>
<reference evidence="1" key="1">
    <citation type="submission" date="2023-03" db="EMBL/GenBank/DDBJ databases">
        <title>Massive genome expansion in bonnet fungi (Mycena s.s.) driven by repeated elements and novel gene families across ecological guilds.</title>
        <authorList>
            <consortium name="Lawrence Berkeley National Laboratory"/>
            <person name="Harder C.B."/>
            <person name="Miyauchi S."/>
            <person name="Viragh M."/>
            <person name="Kuo A."/>
            <person name="Thoen E."/>
            <person name="Andreopoulos B."/>
            <person name="Lu D."/>
            <person name="Skrede I."/>
            <person name="Drula E."/>
            <person name="Henrissat B."/>
            <person name="Morin E."/>
            <person name="Kohler A."/>
            <person name="Barry K."/>
            <person name="LaButti K."/>
            <person name="Morin E."/>
            <person name="Salamov A."/>
            <person name="Lipzen A."/>
            <person name="Mereny Z."/>
            <person name="Hegedus B."/>
            <person name="Baldrian P."/>
            <person name="Stursova M."/>
            <person name="Weitz H."/>
            <person name="Taylor A."/>
            <person name="Grigoriev I.V."/>
            <person name="Nagy L.G."/>
            <person name="Martin F."/>
            <person name="Kauserud H."/>
        </authorList>
    </citation>
    <scope>NUCLEOTIDE SEQUENCE</scope>
    <source>
        <strain evidence="1">CBHHK067</strain>
    </source>
</reference>
<feature type="non-terminal residue" evidence="1">
    <location>
        <position position="286"/>
    </location>
</feature>
<evidence type="ECO:0000313" key="1">
    <source>
        <dbReference type="EMBL" id="KAJ7633976.1"/>
    </source>
</evidence>